<dbReference type="OrthoDB" id="421038at2759"/>
<dbReference type="EMBL" id="CAJNNV010025110">
    <property type="protein sequence ID" value="CAE8612337.1"/>
    <property type="molecule type" value="Genomic_DNA"/>
</dbReference>
<keyword evidence="1" id="KW-0732">Signal</keyword>
<dbReference type="PRINTS" id="PR00132">
    <property type="entry name" value="GLHYDRLASE2"/>
</dbReference>
<reference evidence="3" key="1">
    <citation type="submission" date="2021-02" db="EMBL/GenBank/DDBJ databases">
        <authorList>
            <person name="Dougan E. K."/>
            <person name="Rhodes N."/>
            <person name="Thang M."/>
            <person name="Chan C."/>
        </authorList>
    </citation>
    <scope>NUCLEOTIDE SEQUENCE</scope>
</reference>
<name>A0A813FCX0_POLGL</name>
<organism evidence="3 4">
    <name type="scientific">Polarella glacialis</name>
    <name type="common">Dinoflagellate</name>
    <dbReference type="NCBI Taxonomy" id="89957"/>
    <lineage>
        <taxon>Eukaryota</taxon>
        <taxon>Sar</taxon>
        <taxon>Alveolata</taxon>
        <taxon>Dinophyceae</taxon>
        <taxon>Suessiales</taxon>
        <taxon>Suessiaceae</taxon>
        <taxon>Polarella</taxon>
    </lineage>
</organism>
<dbReference type="InterPro" id="IPR017853">
    <property type="entry name" value="GH"/>
</dbReference>
<proteinExistence type="predicted"/>
<keyword evidence="4" id="KW-1185">Reference proteome</keyword>
<dbReference type="GO" id="GO:0005975">
    <property type="term" value="P:carbohydrate metabolic process"/>
    <property type="evidence" value="ECO:0007669"/>
    <property type="project" value="InterPro"/>
</dbReference>
<dbReference type="Pfam" id="PF02836">
    <property type="entry name" value="Glyco_hydro_2_C"/>
    <property type="match status" value="1"/>
</dbReference>
<comment type="caution">
    <text evidence="3">The sequence shown here is derived from an EMBL/GenBank/DDBJ whole genome shotgun (WGS) entry which is preliminary data.</text>
</comment>
<accession>A0A813FCX0</accession>
<evidence type="ECO:0000313" key="4">
    <source>
        <dbReference type="Proteomes" id="UP000654075"/>
    </source>
</evidence>
<evidence type="ECO:0000259" key="2">
    <source>
        <dbReference type="Pfam" id="PF02836"/>
    </source>
</evidence>
<dbReference type="GO" id="GO:0004553">
    <property type="term" value="F:hydrolase activity, hydrolyzing O-glycosyl compounds"/>
    <property type="evidence" value="ECO:0007669"/>
    <property type="project" value="InterPro"/>
</dbReference>
<feature type="domain" description="Glycoside hydrolase family 2 catalytic" evidence="2">
    <location>
        <begin position="114"/>
        <end position="235"/>
    </location>
</feature>
<dbReference type="SUPFAM" id="SSF51445">
    <property type="entry name" value="(Trans)glycosidases"/>
    <property type="match status" value="1"/>
</dbReference>
<feature type="signal peptide" evidence="1">
    <location>
        <begin position="1"/>
        <end position="24"/>
    </location>
</feature>
<evidence type="ECO:0000256" key="1">
    <source>
        <dbReference type="SAM" id="SignalP"/>
    </source>
</evidence>
<sequence>MSLMLIRALYVVLVMSLTSLPCLSLPAVVQGRRLIVNGVAIHLKGVNWNPVPIGKGANEVDFMGSVDVDMDLMQAAGVNVIRTYVCITDSEVLDKIWARGIQVLNGVYNSGHTPLEVIARKVEMVKDHPAILMWVVGNEWNYNSCYAQMSFKDCQNLMLRAATLVREHDRSHPVSTVYGEMPPPDVYYALRGVVDVWGINIYSGLSFSNIFTRWRNAYDAPMFLAEYGADAYNSLIQREDGGAQAHATAVLTQDIVDHSTLVGGVCLGGVIFSFNDEWWKDRTGSPWVHDVGGVAPGGGPYPDAVFNEEWWGLVTIGRQPRRAYWAYAAIPTPVVNASGTSVNASGITSKQLPSSGRTTFSITALAFGCILLS</sequence>
<dbReference type="InterPro" id="IPR006103">
    <property type="entry name" value="Glyco_hydro_2_cat"/>
</dbReference>
<gene>
    <name evidence="3" type="ORF">PGLA1383_LOCUS30131</name>
</gene>
<dbReference type="InterPro" id="IPR006101">
    <property type="entry name" value="Glyco_hydro_2"/>
</dbReference>
<feature type="chain" id="PRO_5032539011" description="Glycoside hydrolase family 2 catalytic domain-containing protein" evidence="1">
    <location>
        <begin position="25"/>
        <end position="373"/>
    </location>
</feature>
<dbReference type="Proteomes" id="UP000654075">
    <property type="component" value="Unassembled WGS sequence"/>
</dbReference>
<dbReference type="Gene3D" id="3.20.20.80">
    <property type="entry name" value="Glycosidases"/>
    <property type="match status" value="1"/>
</dbReference>
<protein>
    <recommendedName>
        <fullName evidence="2">Glycoside hydrolase family 2 catalytic domain-containing protein</fullName>
    </recommendedName>
</protein>
<dbReference type="AlphaFoldDB" id="A0A813FCX0"/>
<evidence type="ECO:0000313" key="3">
    <source>
        <dbReference type="EMBL" id="CAE8612337.1"/>
    </source>
</evidence>